<proteinExistence type="inferred from homology"/>
<dbReference type="EMBL" id="CAIZ01000104">
    <property type="protein sequence ID" value="CCH69824.1"/>
    <property type="molecule type" value="Genomic_DNA"/>
</dbReference>
<dbReference type="PANTHER" id="PTHR10803:SF3">
    <property type="entry name" value="ATPASE GET3"/>
    <property type="match status" value="1"/>
</dbReference>
<dbReference type="GO" id="GO:0016887">
    <property type="term" value="F:ATP hydrolysis activity"/>
    <property type="evidence" value="ECO:0007669"/>
    <property type="project" value="InterPro"/>
</dbReference>
<comment type="caution">
    <text evidence="3">The sequence shown here is derived from an EMBL/GenBank/DDBJ whole genome shotgun (WGS) entry which is preliminary data.</text>
</comment>
<organism evidence="3 4">
    <name type="scientific">Phycicoccus elongatus Lp2</name>
    <dbReference type="NCBI Taxonomy" id="1193181"/>
    <lineage>
        <taxon>Bacteria</taxon>
        <taxon>Bacillati</taxon>
        <taxon>Actinomycetota</taxon>
        <taxon>Actinomycetes</taxon>
        <taxon>Micrococcales</taxon>
        <taxon>Intrasporangiaceae</taxon>
        <taxon>Phycicoccus</taxon>
    </lineage>
</organism>
<dbReference type="SMART" id="SM00382">
    <property type="entry name" value="AAA"/>
    <property type="match status" value="1"/>
</dbReference>
<sequence length="416" mass="44054">MTEPPGSTRVLLVTGKGGVGKTTTAASMAVAAASSGHRVLVLSTDPAHSLGDVLDVDLPSARHWRSGTDVPVGVPGSPGGLTVLAVDHHTDVEADWDVVRDHLLRILEGLDVDPVIADELVTLPGADEVHALLTLALAVDSGDWDLVVVDCAPSAETLRLLTLPEILGWHLDRLLPAQRRLLTTLRPAAAAATGIPLPDREVLDVIGTWRRLMARCREVLTGPSASVRIVLTPERVVVAEARRLRSAFALHGYAVDEVVVNRVLPAGEDEWRSAWNRAQADGLTLIIESFDGIPVTVTPHVAGEPIGVAALAALADERSVLAGTPRALTDPVEVAVPRVTGAEDGFVLEQPIGLADAAAVRVQRRADDLIVSVGGDRRIIALPSALRRCVVENASVGSGMLTVRFVKDEEVWPHGR</sequence>
<dbReference type="STRING" id="1193181.BN10_360031"/>
<gene>
    <name evidence="3" type="ORF">BN10_360031</name>
</gene>
<dbReference type="Gene3D" id="2.60.40.790">
    <property type="match status" value="1"/>
</dbReference>
<dbReference type="GO" id="GO:0005524">
    <property type="term" value="F:ATP binding"/>
    <property type="evidence" value="ECO:0007669"/>
    <property type="project" value="InterPro"/>
</dbReference>
<dbReference type="Gene3D" id="3.40.50.300">
    <property type="entry name" value="P-loop containing nucleotide triphosphate hydrolases"/>
    <property type="match status" value="1"/>
</dbReference>
<keyword evidence="4" id="KW-1185">Reference proteome</keyword>
<dbReference type="CDD" id="cd02035">
    <property type="entry name" value="ArsA"/>
    <property type="match status" value="1"/>
</dbReference>
<dbReference type="eggNOG" id="COG0003">
    <property type="taxonomic scope" value="Bacteria"/>
</dbReference>
<feature type="domain" description="AAA+ ATPase" evidence="2">
    <location>
        <begin position="7"/>
        <end position="207"/>
    </location>
</feature>
<dbReference type="AlphaFoldDB" id="N0E4C1"/>
<evidence type="ECO:0000259" key="2">
    <source>
        <dbReference type="SMART" id="SM00382"/>
    </source>
</evidence>
<dbReference type="SUPFAM" id="SSF52540">
    <property type="entry name" value="P-loop containing nucleoside triphosphate hydrolases"/>
    <property type="match status" value="1"/>
</dbReference>
<evidence type="ECO:0000256" key="1">
    <source>
        <dbReference type="ARBA" id="ARBA00011040"/>
    </source>
</evidence>
<evidence type="ECO:0000313" key="4">
    <source>
        <dbReference type="Proteomes" id="UP000013167"/>
    </source>
</evidence>
<dbReference type="InterPro" id="IPR008978">
    <property type="entry name" value="HSP20-like_chaperone"/>
</dbReference>
<evidence type="ECO:0000313" key="3">
    <source>
        <dbReference type="EMBL" id="CCH69824.1"/>
    </source>
</evidence>
<dbReference type="HOGENOM" id="CLU_040761_1_0_11"/>
<dbReference type="Pfam" id="PF02374">
    <property type="entry name" value="ArsA_ATPase"/>
    <property type="match status" value="1"/>
</dbReference>
<dbReference type="InterPro" id="IPR040612">
    <property type="entry name" value="ArsA_HSP20-like"/>
</dbReference>
<dbReference type="OrthoDB" id="9780677at2"/>
<dbReference type="Proteomes" id="UP000013167">
    <property type="component" value="Unassembled WGS sequence"/>
</dbReference>
<protein>
    <submittedName>
        <fullName evidence="3">Anion-transporting ATPase</fullName>
    </submittedName>
</protein>
<dbReference type="InterPro" id="IPR025723">
    <property type="entry name" value="ArsA/GET3_ATPase-like"/>
</dbReference>
<dbReference type="Pfam" id="PF17886">
    <property type="entry name" value="ArsA_HSP20"/>
    <property type="match status" value="1"/>
</dbReference>
<comment type="similarity">
    <text evidence="1">Belongs to the arsA ATPase family.</text>
</comment>
<reference evidence="3 4" key="1">
    <citation type="journal article" date="2013" name="ISME J.">
        <title>A metabolic model for members of the genus Tetrasphaera involved in enhanced biological phosphorus removal.</title>
        <authorList>
            <person name="Kristiansen R."/>
            <person name="Nguyen H.T.T."/>
            <person name="Saunders A.M."/>
            <person name="Nielsen J.L."/>
            <person name="Wimmer R."/>
            <person name="Le V.Q."/>
            <person name="McIlroy S.J."/>
            <person name="Petrovski S."/>
            <person name="Seviour R.J."/>
            <person name="Calteau A."/>
            <person name="Nielsen K.L."/>
            <person name="Nielsen P.H."/>
        </authorList>
    </citation>
    <scope>NUCLEOTIDE SEQUENCE [LARGE SCALE GENOMIC DNA]</scope>
    <source>
        <strain evidence="3 4">Lp2</strain>
    </source>
</reference>
<name>N0E4C1_9MICO</name>
<dbReference type="InterPro" id="IPR027417">
    <property type="entry name" value="P-loop_NTPase"/>
</dbReference>
<accession>N0E4C1</accession>
<dbReference type="PANTHER" id="PTHR10803">
    <property type="entry name" value="ARSENICAL PUMP-DRIVING ATPASE ARSENITE-TRANSLOCATING ATPASE"/>
    <property type="match status" value="1"/>
</dbReference>
<dbReference type="InterPro" id="IPR016300">
    <property type="entry name" value="ATPase_ArsA/GET3"/>
</dbReference>
<dbReference type="NCBIfam" id="TIGR00345">
    <property type="entry name" value="GET3_arsA_TRC40"/>
    <property type="match status" value="1"/>
</dbReference>
<dbReference type="InterPro" id="IPR003593">
    <property type="entry name" value="AAA+_ATPase"/>
</dbReference>
<dbReference type="RefSeq" id="WP_010849716.1">
    <property type="nucleotide sequence ID" value="NZ_HF570956.1"/>
</dbReference>